<dbReference type="AlphaFoldDB" id="A0A7G7GD34"/>
<dbReference type="EMBL" id="CP055156">
    <property type="protein sequence ID" value="QNF35068.1"/>
    <property type="molecule type" value="Genomic_DNA"/>
</dbReference>
<evidence type="ECO:0008006" key="3">
    <source>
        <dbReference type="Google" id="ProtNLM"/>
    </source>
</evidence>
<dbReference type="RefSeq" id="WP_185271558.1">
    <property type="nucleotide sequence ID" value="NZ_CP055156.1"/>
</dbReference>
<keyword evidence="2" id="KW-1185">Reference proteome</keyword>
<evidence type="ECO:0000313" key="1">
    <source>
        <dbReference type="EMBL" id="QNF35068.1"/>
    </source>
</evidence>
<dbReference type="Proteomes" id="UP000515237">
    <property type="component" value="Chromosome"/>
</dbReference>
<dbReference type="KEGG" id="aswu:HUW51_20970"/>
<name>A0A7G7GD34_9BACT</name>
<reference evidence="1 2" key="1">
    <citation type="journal article" date="2018" name="Int. J. Syst. Evol. Microbiol.">
        <title>Adhaeribacter swui sp. nov., isolated from wet mud.</title>
        <authorList>
            <person name="Kim D.U."/>
            <person name="Kim K.W."/>
            <person name="Kang M.S."/>
            <person name="Kim J.Y."/>
            <person name="Jang J.H."/>
            <person name="Kim M.K."/>
        </authorList>
    </citation>
    <scope>NUCLEOTIDE SEQUENCE [LARGE SCALE GENOMIC DNA]</scope>
    <source>
        <strain evidence="1 2">KCTC 52873</strain>
    </source>
</reference>
<sequence length="244" mass="28116">MNRLFLLCGVLFLLLGCTEEEHLKPEMLGLKYYPLQAGNFWIYQVSEIRYKDQFVNEATDSVTYLVREQIDTVFQDLTGEDTYKFTRSRRSTSAEDWGQDSVFVVNKSATDVRVMQNNRRVVSFIFPVTEGKKWNAHIFNSQSSVNNPAEVTYYSFAQVGQPFRVNGINYANTVQVNQIKNSNAIEEQDFYEVYAYGVGRILKQKLAYQYCSDPDRQNGCEIGNQFIINGVKITEKLIEHGSLK</sequence>
<proteinExistence type="predicted"/>
<gene>
    <name evidence="1" type="ORF">HUW51_20970</name>
</gene>
<evidence type="ECO:0000313" key="2">
    <source>
        <dbReference type="Proteomes" id="UP000515237"/>
    </source>
</evidence>
<accession>A0A7G7GD34</accession>
<organism evidence="1 2">
    <name type="scientific">Adhaeribacter swui</name>
    <dbReference type="NCBI Taxonomy" id="2086471"/>
    <lineage>
        <taxon>Bacteria</taxon>
        <taxon>Pseudomonadati</taxon>
        <taxon>Bacteroidota</taxon>
        <taxon>Cytophagia</taxon>
        <taxon>Cytophagales</taxon>
        <taxon>Hymenobacteraceae</taxon>
        <taxon>Adhaeribacter</taxon>
    </lineage>
</organism>
<dbReference type="PROSITE" id="PS51257">
    <property type="entry name" value="PROKAR_LIPOPROTEIN"/>
    <property type="match status" value="1"/>
</dbReference>
<protein>
    <recommendedName>
        <fullName evidence="3">Lipoprotein</fullName>
    </recommendedName>
</protein>